<feature type="domain" description="Reverse transcriptase" evidence="1">
    <location>
        <begin position="546"/>
        <end position="806"/>
    </location>
</feature>
<dbReference type="InterPro" id="IPR002156">
    <property type="entry name" value="RNaseH_domain"/>
</dbReference>
<evidence type="ECO:0000313" key="3">
    <source>
        <dbReference type="Proteomes" id="UP000596661"/>
    </source>
</evidence>
<dbReference type="PROSITE" id="PS50878">
    <property type="entry name" value="RT_POL"/>
    <property type="match status" value="1"/>
</dbReference>
<dbReference type="SUPFAM" id="SSF56219">
    <property type="entry name" value="DNase I-like"/>
    <property type="match status" value="1"/>
</dbReference>
<accession>A0A803P7W0</accession>
<dbReference type="GO" id="GO:0003676">
    <property type="term" value="F:nucleic acid binding"/>
    <property type="evidence" value="ECO:0007669"/>
    <property type="project" value="InterPro"/>
</dbReference>
<dbReference type="EMBL" id="UZAU01000355">
    <property type="status" value="NOT_ANNOTATED_CDS"/>
    <property type="molecule type" value="Genomic_DNA"/>
</dbReference>
<name>A0A803P7W0_CANSA</name>
<dbReference type="GO" id="GO:0004523">
    <property type="term" value="F:RNA-DNA hybrid ribonuclease activity"/>
    <property type="evidence" value="ECO:0007669"/>
    <property type="project" value="InterPro"/>
</dbReference>
<dbReference type="Gramene" id="evm.model.03.2080">
    <property type="protein sequence ID" value="cds.evm.model.03.2080"/>
    <property type="gene ID" value="evm.TU.03.2080"/>
</dbReference>
<dbReference type="PANTHER" id="PTHR33116">
    <property type="entry name" value="REVERSE TRANSCRIPTASE ZINC-BINDING DOMAIN-CONTAINING PROTEIN-RELATED-RELATED"/>
    <property type="match status" value="1"/>
</dbReference>
<dbReference type="Proteomes" id="UP000596661">
    <property type="component" value="Chromosome 3"/>
</dbReference>
<dbReference type="Pfam" id="PF13456">
    <property type="entry name" value="RVT_3"/>
    <property type="match status" value="1"/>
</dbReference>
<proteinExistence type="predicted"/>
<dbReference type="SUPFAM" id="SSF56672">
    <property type="entry name" value="DNA/RNA polymerases"/>
    <property type="match status" value="1"/>
</dbReference>
<reference evidence="2" key="2">
    <citation type="submission" date="2021-03" db="UniProtKB">
        <authorList>
            <consortium name="EnsemblPlants"/>
        </authorList>
    </citation>
    <scope>IDENTIFICATION</scope>
</reference>
<dbReference type="InterPro" id="IPR044730">
    <property type="entry name" value="RNase_H-like_dom_plant"/>
</dbReference>
<dbReference type="InterPro" id="IPR043502">
    <property type="entry name" value="DNA/RNA_pol_sf"/>
</dbReference>
<dbReference type="SUPFAM" id="SSF53098">
    <property type="entry name" value="Ribonuclease H-like"/>
    <property type="match status" value="1"/>
</dbReference>
<dbReference type="PANTHER" id="PTHR33116:SF86">
    <property type="entry name" value="REVERSE TRANSCRIPTASE DOMAIN-CONTAINING PROTEIN"/>
    <property type="match status" value="1"/>
</dbReference>
<dbReference type="InterPro" id="IPR005135">
    <property type="entry name" value="Endo/exonuclease/phosphatase"/>
</dbReference>
<sequence>MVGVKDVFAENSGVHVSVDSVNGEDSEDQAKKARVFLDTLRSDEGSFGTIPEDDDVGAQAERCKFLSDVNHDLGLVGDSRRGQEESGEASLASDARIPQREIIAMAAKRAEMNEVWRSLGFGGASVEAAIGSAGGTCVCWKFGMDIQISSVESGVTKACFSNVLNGLVWYCFFIYGPPFRSARKAFWEARTLDILALNHPWILMGDLNTILNQHEKFGGRDVDETDSKDLNDLLDATGGVDLGCVGNQFTWTNGRGFQDLIKERLDRAICDPDWIMLYPKAGVRTLAIKDSDHAPMAIDLLMDRESFHTPFRYLDAWNRDEGCKEVIKQAWAIEVRGARSFQLVTRLNNTRRCLAKWNKTHFGLCKEKLKALNSLLLEVQCRVPSVSNLQLEADIRLEIDEVEARQAEIWKQKSRELWYRDGDRNTKFFHAATVIKRKRNFINVVRVNENEWIEGRLSIGDYFRTNFMSILSSTSPPEPQLHALVSNLISEEANHILVKIPSADEIKEVVWAMPPLKAPGPDGMPGKFFKDHWETVGSDVSAMVQQFFETGEFVKEINQTFIVLIPKKPGANSFDEFRPISLCNFTYKIISKILANRLRPLLHEIISPYQSAFVPGRWIAENSIMAHEVLDSFKKLKGREGYVGLKMDMSKAYDRIEWCFLEKTLKSFGFATKFIQLFSPGRGLRQGDPISPYLFILCNEVLSRLLVQKEAEGAISGFKVSRSSPSISHLMFADDLFIFCKADRAEVETVMDCVNLYGTWSGQRLNAQKSAYICSGNVLANTQVELAQYLGFRKLNKEDRFLGNPIIWSNSKVKDLKFIKEKICSRIEGWRCKLLSQAGRSTLIRAVAQSSPVYSMATFLIPKTLCTEMDQAVRKFWWTGSADKDRFLALIDWNSLCLPLDRGGLNFKKFEDINLALLSKLGWKLASDEDSLWCKIFKAKYWGNGDKSFWSAKVSNQASFGAKGIMATRELIRKETCWLIANGSRADVWNSLWIPWLDWNMFRAAFNPLIEQNSVMVSTLIGADDATNGLFTPSVAYKSIIKHRWGDPDLFWNRIWKLKITESENLHFDSPRKMVEWILSPDFMSDADVRDIGEFSRFGICLFDELWTARNRAFHDRINPSWRGVLARVQRATACLLSVWDSRPNLEAAQHVFEELYVGKTVLFVDAAFKDLRAAAGIVVSESEGRFSEAMTVTFEATQPLEAEAWAVFYAVKWCQSRGWRRVKIVSDCLLLVQGLRSRRAPDWRLTGVFWSLLEMLNELPEVEVVWLPRSQVLAAHLLAKWAFALNFFGFLSAEELVPLVTN</sequence>
<evidence type="ECO:0000259" key="1">
    <source>
        <dbReference type="PROSITE" id="PS50878"/>
    </source>
</evidence>
<keyword evidence="3" id="KW-1185">Reference proteome</keyword>
<dbReference type="InterPro" id="IPR036397">
    <property type="entry name" value="RNaseH_sf"/>
</dbReference>
<protein>
    <recommendedName>
        <fullName evidence="1">Reverse transcriptase domain-containing protein</fullName>
    </recommendedName>
</protein>
<dbReference type="Pfam" id="PF03372">
    <property type="entry name" value="Exo_endo_phos"/>
    <property type="match status" value="1"/>
</dbReference>
<organism evidence="2 3">
    <name type="scientific">Cannabis sativa</name>
    <name type="common">Hemp</name>
    <name type="synonym">Marijuana</name>
    <dbReference type="NCBI Taxonomy" id="3483"/>
    <lineage>
        <taxon>Eukaryota</taxon>
        <taxon>Viridiplantae</taxon>
        <taxon>Streptophyta</taxon>
        <taxon>Embryophyta</taxon>
        <taxon>Tracheophyta</taxon>
        <taxon>Spermatophyta</taxon>
        <taxon>Magnoliopsida</taxon>
        <taxon>eudicotyledons</taxon>
        <taxon>Gunneridae</taxon>
        <taxon>Pentapetalae</taxon>
        <taxon>rosids</taxon>
        <taxon>fabids</taxon>
        <taxon>Rosales</taxon>
        <taxon>Cannabaceae</taxon>
        <taxon>Cannabis</taxon>
    </lineage>
</organism>
<dbReference type="InterPro" id="IPR012337">
    <property type="entry name" value="RNaseH-like_sf"/>
</dbReference>
<dbReference type="InterPro" id="IPR036691">
    <property type="entry name" value="Endo/exonu/phosph_ase_sf"/>
</dbReference>
<evidence type="ECO:0000313" key="2">
    <source>
        <dbReference type="EnsemblPlants" id="cds.evm.model.03.2080"/>
    </source>
</evidence>
<dbReference type="CDD" id="cd06222">
    <property type="entry name" value="RNase_H_like"/>
    <property type="match status" value="1"/>
</dbReference>
<dbReference type="Gene3D" id="3.60.10.10">
    <property type="entry name" value="Endonuclease/exonuclease/phosphatase"/>
    <property type="match status" value="1"/>
</dbReference>
<dbReference type="CDD" id="cd01650">
    <property type="entry name" value="RT_nLTR_like"/>
    <property type="match status" value="1"/>
</dbReference>
<reference evidence="2" key="1">
    <citation type="submission" date="2018-11" db="EMBL/GenBank/DDBJ databases">
        <authorList>
            <person name="Grassa J C."/>
        </authorList>
    </citation>
    <scope>NUCLEOTIDE SEQUENCE [LARGE SCALE GENOMIC DNA]</scope>
</reference>
<dbReference type="InterPro" id="IPR000477">
    <property type="entry name" value="RT_dom"/>
</dbReference>
<dbReference type="Pfam" id="PF00078">
    <property type="entry name" value="RVT_1"/>
    <property type="match status" value="1"/>
</dbReference>
<dbReference type="EnsemblPlants" id="evm.model.03.2080">
    <property type="protein sequence ID" value="cds.evm.model.03.2080"/>
    <property type="gene ID" value="evm.TU.03.2080"/>
</dbReference>
<dbReference type="Gene3D" id="3.30.420.10">
    <property type="entry name" value="Ribonuclease H-like superfamily/Ribonuclease H"/>
    <property type="match status" value="1"/>
</dbReference>